<accession>A0A7D5V0H9</accession>
<dbReference type="Gene3D" id="3.20.20.80">
    <property type="entry name" value="Glycosidases"/>
    <property type="match status" value="1"/>
</dbReference>
<dbReference type="Gene3D" id="3.30.379.10">
    <property type="entry name" value="Chitobiase/beta-hexosaminidase domain 2-like"/>
    <property type="match status" value="1"/>
</dbReference>
<dbReference type="Pfam" id="PF07555">
    <property type="entry name" value="NAGidase"/>
    <property type="match status" value="1"/>
</dbReference>
<reference evidence="6 7" key="1">
    <citation type="submission" date="2020-07" db="EMBL/GenBank/DDBJ databases">
        <title>Telomere length de novo assembly of all 7 chromosomes of the fungus, Metarhizium brunneum, using a novel assembly pipeline.</title>
        <authorList>
            <person name="Saud z."/>
            <person name="Kortsinoglou A."/>
            <person name="Kouvelis V.N."/>
            <person name="Butt T.M."/>
        </authorList>
    </citation>
    <scope>NUCLEOTIDE SEQUENCE [LARGE SCALE GENOMIC DNA]</scope>
    <source>
        <strain evidence="6 7">4556</strain>
    </source>
</reference>
<organism evidence="6 7">
    <name type="scientific">Metarhizium brunneum</name>
    <dbReference type="NCBI Taxonomy" id="500148"/>
    <lineage>
        <taxon>Eukaryota</taxon>
        <taxon>Fungi</taxon>
        <taxon>Dikarya</taxon>
        <taxon>Ascomycota</taxon>
        <taxon>Pezizomycotina</taxon>
        <taxon>Sordariomycetes</taxon>
        <taxon>Hypocreomycetidae</taxon>
        <taxon>Hypocreales</taxon>
        <taxon>Clavicipitaceae</taxon>
        <taxon>Metarhizium</taxon>
    </lineage>
</organism>
<feature type="domain" description="GH84" evidence="5">
    <location>
        <begin position="202"/>
        <end position="483"/>
    </location>
</feature>
<protein>
    <submittedName>
        <fullName evidence="6">O-GlcNAcase NagJ</fullName>
    </submittedName>
</protein>
<evidence type="ECO:0000256" key="3">
    <source>
        <dbReference type="SAM" id="MobiDB-lite"/>
    </source>
</evidence>
<evidence type="ECO:0000313" key="6">
    <source>
        <dbReference type="EMBL" id="QLI71395.1"/>
    </source>
</evidence>
<dbReference type="PANTHER" id="PTHR13170">
    <property type="entry name" value="O-GLCNACASE"/>
    <property type="match status" value="1"/>
</dbReference>
<keyword evidence="4" id="KW-0732">Signal</keyword>
<evidence type="ECO:0000256" key="4">
    <source>
        <dbReference type="SAM" id="SignalP"/>
    </source>
</evidence>
<dbReference type="PANTHER" id="PTHR13170:SF16">
    <property type="entry name" value="PROTEIN O-GLCNACASE"/>
    <property type="match status" value="1"/>
</dbReference>
<dbReference type="InterPro" id="IPR015882">
    <property type="entry name" value="HEX_bac_N"/>
</dbReference>
<dbReference type="Pfam" id="PF02838">
    <property type="entry name" value="Glyco_hydro_20b"/>
    <property type="match status" value="1"/>
</dbReference>
<feature type="signal peptide" evidence="4">
    <location>
        <begin position="1"/>
        <end position="29"/>
    </location>
</feature>
<dbReference type="Proteomes" id="UP000510686">
    <property type="component" value="Chromosome 4"/>
</dbReference>
<dbReference type="SUPFAM" id="SSF55545">
    <property type="entry name" value="beta-N-acetylhexosaminidase-like domain"/>
    <property type="match status" value="1"/>
</dbReference>
<feature type="compositionally biased region" description="Basic and acidic residues" evidence="3">
    <location>
        <begin position="41"/>
        <end position="53"/>
    </location>
</feature>
<sequence length="669" mass="72606">MLKLYRATCLWPFLIALVASGLVWPDGAALDTQVILPGRDNGNDDKDNRKDDQQQIPSSWPPPQHISRTGGWVSLNRAVTIVADNGTDAATINAVKAIVSSAGGTATLSSQLSGHGTQILIGAEKADGVAVAAANALTGKSANGLAAEGYVLASGKYQNQDTVVLNGVDARGSFYAAQTLRQLVDARQGIPGVKVRDWPLMPIRGSIEGFYGVPWSHQARLDQYVFYGKHKLNTYIYTPKDDTLLRTNWRDLYDSSGLAQLKELVETANTNHVDFTFALSPGLSVCYSSDSDFNATVAKFDQVRALGVRSFYVALDDIPLAFHCDSDKQKWPNQGNWHWLADAQAYYLNRIQKDYVEANGLMDLETVPTNYAGSAPDPYKGEFGTQLNKKIRIQWTGEGVFSASVAVESVVRADSTYVTDKLFFWDNFPVNDDKPNRLFLNPLTGRDAVLYQHLLGFTSNPMVQPYASMAALANYADYTWNGPAYNATASMAAALRELAGGNNTVYNAVVAFADLNQNWPYRTPAINAPQLSKDMAAFWAARNASAKHADGTRALRDRLQLLTSLPDVLPRMAVGGFAADVAPWSTLAMQWATACQHLVAMLDALDKGQGDEAAREFAAAQKWVGKTAAKTVTGLDGKGQVVPNFITPTTGDGVFDQFLANATAAYKGR</sequence>
<keyword evidence="1" id="KW-0378">Hydrolase</keyword>
<evidence type="ECO:0000256" key="1">
    <source>
        <dbReference type="ARBA" id="ARBA00022801"/>
    </source>
</evidence>
<keyword evidence="2" id="KW-0326">Glycosidase</keyword>
<dbReference type="InterPro" id="IPR051822">
    <property type="entry name" value="Glycosyl_Hydrolase_84"/>
</dbReference>
<dbReference type="EMBL" id="CP058935">
    <property type="protein sequence ID" value="QLI71395.1"/>
    <property type="molecule type" value="Genomic_DNA"/>
</dbReference>
<dbReference type="InterPro" id="IPR011496">
    <property type="entry name" value="O-GlcNAcase_cat"/>
</dbReference>
<dbReference type="SUPFAM" id="SSF51445">
    <property type="entry name" value="(Trans)glycosidases"/>
    <property type="match status" value="1"/>
</dbReference>
<evidence type="ECO:0000259" key="5">
    <source>
        <dbReference type="PROSITE" id="PS52009"/>
    </source>
</evidence>
<dbReference type="OrthoDB" id="9975416at2759"/>
<dbReference type="AlphaFoldDB" id="A0A7D5V0H9"/>
<keyword evidence="7" id="KW-1185">Reference proteome</keyword>
<proteinExistence type="predicted"/>
<dbReference type="GO" id="GO:1901135">
    <property type="term" value="P:carbohydrate derivative metabolic process"/>
    <property type="evidence" value="ECO:0007669"/>
    <property type="project" value="UniProtKB-ARBA"/>
</dbReference>
<dbReference type="InterPro" id="IPR029018">
    <property type="entry name" value="Hex-like_dom2"/>
</dbReference>
<gene>
    <name evidence="6" type="primary">nagJ</name>
    <name evidence="6" type="ORF">G6M90_00g067550</name>
</gene>
<dbReference type="RefSeq" id="XP_014540512.1">
    <property type="nucleotide sequence ID" value="XM_014685026.1"/>
</dbReference>
<feature type="region of interest" description="Disordered" evidence="3">
    <location>
        <begin position="36"/>
        <end position="67"/>
    </location>
</feature>
<dbReference type="InterPro" id="IPR017853">
    <property type="entry name" value="GH"/>
</dbReference>
<dbReference type="GO" id="GO:0015929">
    <property type="term" value="F:hexosaminidase activity"/>
    <property type="evidence" value="ECO:0007669"/>
    <property type="project" value="UniProtKB-ARBA"/>
</dbReference>
<dbReference type="PROSITE" id="PS52009">
    <property type="entry name" value="GH84"/>
    <property type="match status" value="1"/>
</dbReference>
<name>A0A7D5V0H9_9HYPO</name>
<dbReference type="KEGG" id="mbrn:26246619"/>
<feature type="chain" id="PRO_5028946179" evidence="4">
    <location>
        <begin position="30"/>
        <end position="669"/>
    </location>
</feature>
<evidence type="ECO:0000256" key="2">
    <source>
        <dbReference type="ARBA" id="ARBA00023295"/>
    </source>
</evidence>
<dbReference type="GeneID" id="26246619"/>
<evidence type="ECO:0000313" key="7">
    <source>
        <dbReference type="Proteomes" id="UP000510686"/>
    </source>
</evidence>